<accession>A0ABS8VMF8</accession>
<dbReference type="Proteomes" id="UP000823775">
    <property type="component" value="Unassembled WGS sequence"/>
</dbReference>
<organism evidence="1 2">
    <name type="scientific">Datura stramonium</name>
    <name type="common">Jimsonweed</name>
    <name type="synonym">Common thornapple</name>
    <dbReference type="NCBI Taxonomy" id="4076"/>
    <lineage>
        <taxon>Eukaryota</taxon>
        <taxon>Viridiplantae</taxon>
        <taxon>Streptophyta</taxon>
        <taxon>Embryophyta</taxon>
        <taxon>Tracheophyta</taxon>
        <taxon>Spermatophyta</taxon>
        <taxon>Magnoliopsida</taxon>
        <taxon>eudicotyledons</taxon>
        <taxon>Gunneridae</taxon>
        <taxon>Pentapetalae</taxon>
        <taxon>asterids</taxon>
        <taxon>lamiids</taxon>
        <taxon>Solanales</taxon>
        <taxon>Solanaceae</taxon>
        <taxon>Solanoideae</taxon>
        <taxon>Datureae</taxon>
        <taxon>Datura</taxon>
    </lineage>
</organism>
<protein>
    <submittedName>
        <fullName evidence="1">Uncharacterized protein</fullName>
    </submittedName>
</protein>
<proteinExistence type="predicted"/>
<dbReference type="EMBL" id="JACEIK010005193">
    <property type="protein sequence ID" value="MCE0480920.1"/>
    <property type="molecule type" value="Genomic_DNA"/>
</dbReference>
<reference evidence="1 2" key="1">
    <citation type="journal article" date="2021" name="BMC Genomics">
        <title>Datura genome reveals duplications of psychoactive alkaloid biosynthetic genes and high mutation rate following tissue culture.</title>
        <authorList>
            <person name="Rajewski A."/>
            <person name="Carter-House D."/>
            <person name="Stajich J."/>
            <person name="Litt A."/>
        </authorList>
    </citation>
    <scope>NUCLEOTIDE SEQUENCE [LARGE SCALE GENOMIC DNA]</scope>
    <source>
        <strain evidence="1">AR-01</strain>
    </source>
</reference>
<gene>
    <name evidence="1" type="ORF">HAX54_038151</name>
</gene>
<sequence>VDVNRKKNFRALLLKMGPRTACIVAMHRESATQSGAPRRRGPKAKISRVKWVDSTHGVILKAKA</sequence>
<evidence type="ECO:0000313" key="2">
    <source>
        <dbReference type="Proteomes" id="UP000823775"/>
    </source>
</evidence>
<name>A0ABS8VMF8_DATST</name>
<feature type="non-terminal residue" evidence="1">
    <location>
        <position position="1"/>
    </location>
</feature>
<keyword evidence="2" id="KW-1185">Reference proteome</keyword>
<evidence type="ECO:0000313" key="1">
    <source>
        <dbReference type="EMBL" id="MCE0480920.1"/>
    </source>
</evidence>
<comment type="caution">
    <text evidence="1">The sequence shown here is derived from an EMBL/GenBank/DDBJ whole genome shotgun (WGS) entry which is preliminary data.</text>
</comment>